<sequence>MADDESMKIRYQLFGLLVVFCVILPASSKSRLADLADLYQLPQTGLNPREDVGKGPSTPPKNTALPVQHYNRWLPLLGEQAVERGYELPLPFGIGINYMNIRQNIDVKSIAFSGLGLGNRALPGGLFAIDASKTRQYSQTRTLRLDTWILPFWDLYGITGQTRGHSMSSVGVDSDPDQFKGDLINQMIAGIIHGMHHAGSFDNLNFELKFKGNTYGIGTVLAGGSGDWYGLLDINYTQTRFDILDGSITALTVSPRAGYRVDTPGLRAIGLPPGKLNLWVGTMYQNVQQEFKGSLNDLSMPASLKALMAMANQKGEGRFDVKQHLQSPWNILLGAQYSMTKHFNLATELGFAERHSIMVSGEYRF</sequence>
<name>A0A085JHA1_9GAMM</name>
<reference evidence="1 2" key="1">
    <citation type="submission" date="2014-05" db="EMBL/GenBank/DDBJ databases">
        <title>ATOL: Assembling a taxonomically balanced genome-scale reconstruction of the evolutionary history of the Enterobacteriaceae.</title>
        <authorList>
            <person name="Plunkett G.III."/>
            <person name="Neeno-Eckwall E.C."/>
            <person name="Glasner J.D."/>
            <person name="Perna N.T."/>
        </authorList>
    </citation>
    <scope>NUCLEOTIDE SEQUENCE [LARGE SCALE GENOMIC DNA]</scope>
    <source>
        <strain evidence="1 2">ATCC 33301</strain>
    </source>
</reference>
<comment type="caution">
    <text evidence="1">The sequence shown here is derived from an EMBL/GenBank/DDBJ whole genome shotgun (WGS) entry which is preliminary data.</text>
</comment>
<protein>
    <recommendedName>
        <fullName evidence="3">Lipoprotein</fullName>
    </recommendedName>
</protein>
<dbReference type="eggNOG" id="ENOG502Z8D0">
    <property type="taxonomic scope" value="Bacteria"/>
</dbReference>
<evidence type="ECO:0008006" key="3">
    <source>
        <dbReference type="Google" id="ProtNLM"/>
    </source>
</evidence>
<gene>
    <name evidence="1" type="ORF">GTPT_1780</name>
</gene>
<dbReference type="EMBL" id="JMPR01000028">
    <property type="protein sequence ID" value="KFD19847.1"/>
    <property type="molecule type" value="Genomic_DNA"/>
</dbReference>
<evidence type="ECO:0000313" key="2">
    <source>
        <dbReference type="Proteomes" id="UP000028602"/>
    </source>
</evidence>
<dbReference type="Proteomes" id="UP000028602">
    <property type="component" value="Unassembled WGS sequence"/>
</dbReference>
<organism evidence="1 2">
    <name type="scientific">Tatumella ptyseos ATCC 33301</name>
    <dbReference type="NCBI Taxonomy" id="1005995"/>
    <lineage>
        <taxon>Bacteria</taxon>
        <taxon>Pseudomonadati</taxon>
        <taxon>Pseudomonadota</taxon>
        <taxon>Gammaproteobacteria</taxon>
        <taxon>Enterobacterales</taxon>
        <taxon>Erwiniaceae</taxon>
        <taxon>Tatumella</taxon>
    </lineage>
</organism>
<keyword evidence="2" id="KW-1185">Reference proteome</keyword>
<dbReference type="AlphaFoldDB" id="A0A085JHA1"/>
<proteinExistence type="predicted"/>
<evidence type="ECO:0000313" key="1">
    <source>
        <dbReference type="EMBL" id="KFD19847.1"/>
    </source>
</evidence>
<accession>A0A085JHA1</accession>